<feature type="transmembrane region" description="Helical" evidence="1">
    <location>
        <begin position="184"/>
        <end position="202"/>
    </location>
</feature>
<keyword evidence="1" id="KW-1133">Transmembrane helix</keyword>
<evidence type="ECO:0000256" key="1">
    <source>
        <dbReference type="SAM" id="Phobius"/>
    </source>
</evidence>
<evidence type="ECO:0000313" key="2">
    <source>
        <dbReference type="EMBL" id="KGD65593.1"/>
    </source>
</evidence>
<keyword evidence="1" id="KW-0812">Transmembrane</keyword>
<organism evidence="2 3">
    <name type="scientific">Alcanivorax nanhaiticus</name>
    <dbReference type="NCBI Taxonomy" id="1177154"/>
    <lineage>
        <taxon>Bacteria</taxon>
        <taxon>Pseudomonadati</taxon>
        <taxon>Pseudomonadota</taxon>
        <taxon>Gammaproteobacteria</taxon>
        <taxon>Oceanospirillales</taxon>
        <taxon>Alcanivoracaceae</taxon>
        <taxon>Alcanivorax</taxon>
    </lineage>
</organism>
<dbReference type="eggNOG" id="COG3687">
    <property type="taxonomic scope" value="Bacteria"/>
</dbReference>
<dbReference type="InterPro" id="IPR016516">
    <property type="entry name" value="UCP07580"/>
</dbReference>
<dbReference type="STRING" id="1177154.Y5S_00817"/>
<accession>A0A095TTA6</accession>
<dbReference type="PANTHER" id="PTHR39456:SF1">
    <property type="entry name" value="METAL-DEPENDENT HYDROLASE"/>
    <property type="match status" value="1"/>
</dbReference>
<comment type="caution">
    <text evidence="2">The sequence shown here is derived from an EMBL/GenBank/DDBJ whole genome shotgun (WGS) entry which is preliminary data.</text>
</comment>
<dbReference type="Pfam" id="PF10118">
    <property type="entry name" value="Metal_hydrol"/>
    <property type="match status" value="1"/>
</dbReference>
<dbReference type="AlphaFoldDB" id="A0A095TTA6"/>
<keyword evidence="1" id="KW-0472">Membrane</keyword>
<dbReference type="PIRSF" id="PIRSF007580">
    <property type="entry name" value="UCP07580"/>
    <property type="match status" value="1"/>
</dbReference>
<sequence>MTIQVDPIRRNLKFGLPKDKAISWNPAGLHVTQFFNTLSIFFPAGERFFIQSVRNYRKEIVGDDLKEQISAFIGQEGFHTREHEEYNDALVAAGMPIEAMDSLVVKLLELVKKAPRSFQLAATVALEHLTAVLGDVLLRNDGLLEDVDPHFSAVWRWHAIEETEHKAVCFDAYEQVMGKGIQAYGLRVGAFVLANLLFWSLYVPFYTVMVAKGGGLLNLKGWGKVLNLTLGRPGVLRRALPDWLDFFRPGFHPWMHDNRHFLAMADALVEEVANFDVNQAKAA</sequence>
<dbReference type="RefSeq" id="WP_035230746.1">
    <property type="nucleotide sequence ID" value="NZ_ARXV01000003.1"/>
</dbReference>
<dbReference type="PANTHER" id="PTHR39456">
    <property type="entry name" value="METAL-DEPENDENT HYDROLASE"/>
    <property type="match status" value="1"/>
</dbReference>
<dbReference type="EMBL" id="ARXV01000003">
    <property type="protein sequence ID" value="KGD65593.1"/>
    <property type="molecule type" value="Genomic_DNA"/>
</dbReference>
<protein>
    <recommendedName>
        <fullName evidence="4">Metal-dependent hydrolase</fullName>
    </recommendedName>
</protein>
<keyword evidence="3" id="KW-1185">Reference proteome</keyword>
<name>A0A095TTA6_9GAMM</name>
<gene>
    <name evidence="2" type="ORF">Y5S_00817</name>
</gene>
<evidence type="ECO:0000313" key="3">
    <source>
        <dbReference type="Proteomes" id="UP000029444"/>
    </source>
</evidence>
<dbReference type="PATRIC" id="fig|1177154.3.peg.824"/>
<evidence type="ECO:0008006" key="4">
    <source>
        <dbReference type="Google" id="ProtNLM"/>
    </source>
</evidence>
<dbReference type="Proteomes" id="UP000029444">
    <property type="component" value="Unassembled WGS sequence"/>
</dbReference>
<proteinExistence type="predicted"/>
<reference evidence="2 3" key="1">
    <citation type="submission" date="2012-09" db="EMBL/GenBank/DDBJ databases">
        <title>Genome Sequence of alkane-degrading Bacterium Alcanivorax sp. 19-m-6.</title>
        <authorList>
            <person name="Lai Q."/>
            <person name="Shao Z."/>
        </authorList>
    </citation>
    <scope>NUCLEOTIDE SEQUENCE [LARGE SCALE GENOMIC DNA]</scope>
    <source>
        <strain evidence="2 3">19-m-6</strain>
    </source>
</reference>